<dbReference type="Pfam" id="PF07798">
    <property type="entry name" value="CCDC90-like"/>
    <property type="match status" value="1"/>
</dbReference>
<keyword evidence="12" id="KW-1185">Reference proteome</keyword>
<evidence type="ECO:0000256" key="7">
    <source>
        <dbReference type="ARBA" id="ARBA00023054"/>
    </source>
</evidence>
<dbReference type="AlphaFoldDB" id="A0AAD9INL3"/>
<evidence type="ECO:0000256" key="2">
    <source>
        <dbReference type="ARBA" id="ARBA00004370"/>
    </source>
</evidence>
<dbReference type="EMBL" id="JASFZW010000001">
    <property type="protein sequence ID" value="KAK2080724.1"/>
    <property type="molecule type" value="Genomic_DNA"/>
</dbReference>
<keyword evidence="8" id="KW-0496">Mitochondrion</keyword>
<sequence length="378" mass="42498">MKRFQDTGMTQEQAEKLTMHFTQLLCQDRDKLADLCFWSTRVGFTGFRTELLKSQELQAATFNRDTERLRDGLDKIRSEIRYEVDKLTASQRLDLNLEKGRIRDELQSLRDMATEMEIKVDKEVNSLKAAMEQSKNDTVKYRREEGAVEINMSVRDMDTLKHRISEAKSGTGQVAAVLASVTFKPRAAAFTSLIQSASRSKDAQKALEIFQCMQDMFHISPNTFSSSALISALAKSGQWQLAERYFHELESQATNDPQSRPNTVTYSALLTAYEKGGQFEKALKTFQHQLDAKVDPDLITFSSLVSACVRAGQLETAIGMLEVEPSVLTLNMMLQQACRLGSQQDVEDVLQVMKHTKTELSAESVAALARSTATHTRS</sequence>
<evidence type="ECO:0000256" key="5">
    <source>
        <dbReference type="ARBA" id="ARBA00022737"/>
    </source>
</evidence>
<gene>
    <name evidence="11" type="ORF">QBZ16_000578</name>
</gene>
<evidence type="ECO:0000313" key="11">
    <source>
        <dbReference type="EMBL" id="KAK2080724.1"/>
    </source>
</evidence>
<dbReference type="Pfam" id="PF13812">
    <property type="entry name" value="PPR_3"/>
    <property type="match status" value="1"/>
</dbReference>
<evidence type="ECO:0000256" key="3">
    <source>
        <dbReference type="ARBA" id="ARBA00007626"/>
    </source>
</evidence>
<dbReference type="Proteomes" id="UP001255856">
    <property type="component" value="Unassembled WGS sequence"/>
</dbReference>
<comment type="similarity">
    <text evidence="3">Belongs to the PPR family. P subfamily.</text>
</comment>
<evidence type="ECO:0000256" key="9">
    <source>
        <dbReference type="ARBA" id="ARBA00023136"/>
    </source>
</evidence>
<dbReference type="NCBIfam" id="TIGR00756">
    <property type="entry name" value="PPR"/>
    <property type="match status" value="1"/>
</dbReference>
<accession>A0AAD9INL3</accession>
<comment type="caution">
    <text evidence="11">The sequence shown here is derived from an EMBL/GenBank/DDBJ whole genome shotgun (WGS) entry which is preliminary data.</text>
</comment>
<keyword evidence="7" id="KW-0175">Coiled coil</keyword>
<evidence type="ECO:0000256" key="10">
    <source>
        <dbReference type="PROSITE-ProRule" id="PRU00708"/>
    </source>
</evidence>
<name>A0AAD9INL3_PROWI</name>
<dbReference type="GO" id="GO:0005739">
    <property type="term" value="C:mitochondrion"/>
    <property type="evidence" value="ECO:0007669"/>
    <property type="project" value="UniProtKB-SubCell"/>
</dbReference>
<evidence type="ECO:0000256" key="1">
    <source>
        <dbReference type="ARBA" id="ARBA00004173"/>
    </source>
</evidence>
<evidence type="ECO:0000256" key="8">
    <source>
        <dbReference type="ARBA" id="ARBA00023128"/>
    </source>
</evidence>
<dbReference type="SUPFAM" id="SSF48452">
    <property type="entry name" value="TPR-like"/>
    <property type="match status" value="1"/>
</dbReference>
<evidence type="ECO:0000256" key="4">
    <source>
        <dbReference type="ARBA" id="ARBA00022692"/>
    </source>
</evidence>
<keyword evidence="4" id="KW-0812">Transmembrane</keyword>
<dbReference type="Gene3D" id="1.25.40.10">
    <property type="entry name" value="Tetratricopeptide repeat domain"/>
    <property type="match status" value="2"/>
</dbReference>
<dbReference type="PANTHER" id="PTHR47447">
    <property type="entry name" value="OS03G0856100 PROTEIN"/>
    <property type="match status" value="1"/>
</dbReference>
<dbReference type="PROSITE" id="PS51375">
    <property type="entry name" value="PPR"/>
    <property type="match status" value="1"/>
</dbReference>
<organism evidence="11 12">
    <name type="scientific">Prototheca wickerhamii</name>
    <dbReference type="NCBI Taxonomy" id="3111"/>
    <lineage>
        <taxon>Eukaryota</taxon>
        <taxon>Viridiplantae</taxon>
        <taxon>Chlorophyta</taxon>
        <taxon>core chlorophytes</taxon>
        <taxon>Trebouxiophyceae</taxon>
        <taxon>Chlorellales</taxon>
        <taxon>Chlorellaceae</taxon>
        <taxon>Prototheca</taxon>
    </lineage>
</organism>
<evidence type="ECO:0000313" key="12">
    <source>
        <dbReference type="Proteomes" id="UP001255856"/>
    </source>
</evidence>
<keyword evidence="6" id="KW-1133">Transmembrane helix</keyword>
<evidence type="ECO:0000256" key="6">
    <source>
        <dbReference type="ARBA" id="ARBA00022989"/>
    </source>
</evidence>
<dbReference type="InterPro" id="IPR011990">
    <property type="entry name" value="TPR-like_helical_dom_sf"/>
</dbReference>
<dbReference type="InterPro" id="IPR002885">
    <property type="entry name" value="PPR_rpt"/>
</dbReference>
<reference evidence="11" key="1">
    <citation type="submission" date="2021-01" db="EMBL/GenBank/DDBJ databases">
        <authorList>
            <person name="Eckstrom K.M.E."/>
        </authorList>
    </citation>
    <scope>NUCLEOTIDE SEQUENCE</scope>
    <source>
        <strain evidence="11">UVCC 0001</strain>
    </source>
</reference>
<dbReference type="InterPro" id="IPR024461">
    <property type="entry name" value="CCDC90-like"/>
</dbReference>
<proteinExistence type="inferred from homology"/>
<protein>
    <submittedName>
        <fullName evidence="11">Uncharacterized protein</fullName>
    </submittedName>
</protein>
<keyword evidence="5" id="KW-0677">Repeat</keyword>
<dbReference type="Pfam" id="PF13041">
    <property type="entry name" value="PPR_2"/>
    <property type="match status" value="1"/>
</dbReference>
<feature type="repeat" description="PPR" evidence="10">
    <location>
        <begin position="262"/>
        <end position="296"/>
    </location>
</feature>
<dbReference type="GO" id="GO:0016020">
    <property type="term" value="C:membrane"/>
    <property type="evidence" value="ECO:0007669"/>
    <property type="project" value="UniProtKB-SubCell"/>
</dbReference>
<comment type="subcellular location">
    <subcellularLocation>
        <location evidence="2">Membrane</location>
    </subcellularLocation>
    <subcellularLocation>
        <location evidence="1">Mitochondrion</location>
    </subcellularLocation>
</comment>
<keyword evidence="9" id="KW-0472">Membrane</keyword>
<dbReference type="PANTHER" id="PTHR47447:SF23">
    <property type="entry name" value="PENTACOTRIPEPTIDE-REPEAT REGION OF PRORP DOMAIN-CONTAINING PROTEIN"/>
    <property type="match status" value="1"/>
</dbReference>